<protein>
    <recommendedName>
        <fullName evidence="2">RNA helicase</fullName>
        <ecNumber evidence="2">3.6.4.13</ecNumber>
    </recommendedName>
</protein>
<evidence type="ECO:0000256" key="1">
    <source>
        <dbReference type="ARBA" id="ARBA00004173"/>
    </source>
</evidence>
<keyword evidence="8" id="KW-0496">Mitochondrion</keyword>
<evidence type="ECO:0000256" key="9">
    <source>
        <dbReference type="ARBA" id="ARBA00047984"/>
    </source>
</evidence>
<dbReference type="GO" id="GO:0016787">
    <property type="term" value="F:hydrolase activity"/>
    <property type="evidence" value="ECO:0007669"/>
    <property type="project" value="UniProtKB-KW"/>
</dbReference>
<evidence type="ECO:0000256" key="10">
    <source>
        <dbReference type="SAM" id="MobiDB-lite"/>
    </source>
</evidence>
<evidence type="ECO:0000256" key="4">
    <source>
        <dbReference type="ARBA" id="ARBA00022801"/>
    </source>
</evidence>
<comment type="caution">
    <text evidence="12">The sequence shown here is derived from an EMBL/GenBank/DDBJ whole genome shotgun (WGS) entry which is preliminary data.</text>
</comment>
<dbReference type="SMART" id="SM00490">
    <property type="entry name" value="HELICc"/>
    <property type="match status" value="1"/>
</dbReference>
<evidence type="ECO:0000313" key="13">
    <source>
        <dbReference type="Proteomes" id="UP000249363"/>
    </source>
</evidence>
<keyword evidence="5" id="KW-0347">Helicase</keyword>
<evidence type="ECO:0000313" key="12">
    <source>
        <dbReference type="EMBL" id="RAO67990.1"/>
    </source>
</evidence>
<dbReference type="Proteomes" id="UP000249363">
    <property type="component" value="Unassembled WGS sequence"/>
</dbReference>
<comment type="subcellular location">
    <subcellularLocation>
        <location evidence="1">Mitochondrion</location>
    </subcellularLocation>
</comment>
<dbReference type="EC" id="3.6.4.13" evidence="2"/>
<evidence type="ECO:0000256" key="7">
    <source>
        <dbReference type="ARBA" id="ARBA00022946"/>
    </source>
</evidence>
<dbReference type="InterPro" id="IPR044774">
    <property type="entry name" value="Suv3_DEXQc"/>
</dbReference>
<dbReference type="AlphaFoldDB" id="A0A364KWR9"/>
<dbReference type="EMBL" id="MIKG01000006">
    <property type="protein sequence ID" value="RAO67990.1"/>
    <property type="molecule type" value="Genomic_DNA"/>
</dbReference>
<dbReference type="GO" id="GO:0045025">
    <property type="term" value="C:mitochondrial degradosome"/>
    <property type="evidence" value="ECO:0007669"/>
    <property type="project" value="TreeGrafter"/>
</dbReference>
<dbReference type="Pfam" id="PF12513">
    <property type="entry name" value="SUV3_C"/>
    <property type="match status" value="1"/>
</dbReference>
<evidence type="ECO:0000256" key="3">
    <source>
        <dbReference type="ARBA" id="ARBA00022741"/>
    </source>
</evidence>
<comment type="catalytic activity">
    <reaction evidence="9">
        <text>ATP + H2O = ADP + phosphate + H(+)</text>
        <dbReference type="Rhea" id="RHEA:13065"/>
        <dbReference type="ChEBI" id="CHEBI:15377"/>
        <dbReference type="ChEBI" id="CHEBI:15378"/>
        <dbReference type="ChEBI" id="CHEBI:30616"/>
        <dbReference type="ChEBI" id="CHEBI:43474"/>
        <dbReference type="ChEBI" id="CHEBI:456216"/>
        <dbReference type="EC" id="3.6.4.13"/>
    </reaction>
</comment>
<dbReference type="Gene3D" id="1.20.58.1080">
    <property type="match status" value="1"/>
</dbReference>
<name>A0A364KWR9_TALAM</name>
<dbReference type="Gene3D" id="1.20.272.40">
    <property type="match status" value="1"/>
</dbReference>
<dbReference type="FunFam" id="3.40.50.300:FF:000269">
    <property type="entry name" value="ATP-dependent RNA helicase SUPV3L1, mitochondrial"/>
    <property type="match status" value="1"/>
</dbReference>
<gene>
    <name evidence="12" type="ORF">BHQ10_004002</name>
</gene>
<evidence type="ECO:0000256" key="8">
    <source>
        <dbReference type="ARBA" id="ARBA00023128"/>
    </source>
</evidence>
<dbReference type="PROSITE" id="PS51194">
    <property type="entry name" value="HELICASE_CTER"/>
    <property type="match status" value="1"/>
</dbReference>
<keyword evidence="3" id="KW-0547">Nucleotide-binding</keyword>
<feature type="domain" description="Helicase C-terminal" evidence="11">
    <location>
        <begin position="331"/>
        <end position="491"/>
    </location>
</feature>
<dbReference type="Pfam" id="PF22527">
    <property type="entry name" value="DEXQc_Suv3"/>
    <property type="match status" value="1"/>
</dbReference>
<dbReference type="FunFam" id="3.40.50.300:FF:000957">
    <property type="entry name" value="ATP-dependent RNA helicase SUV3L, mitochondrial"/>
    <property type="match status" value="1"/>
</dbReference>
<dbReference type="STRING" id="1196081.A0A364KWR9"/>
<keyword evidence="4" id="KW-0378">Hydrolase</keyword>
<dbReference type="InterPro" id="IPR027417">
    <property type="entry name" value="P-loop_NTPase"/>
</dbReference>
<dbReference type="SUPFAM" id="SSF52540">
    <property type="entry name" value="P-loop containing nucleoside triphosphate hydrolases"/>
    <property type="match status" value="1"/>
</dbReference>
<dbReference type="GO" id="GO:0000965">
    <property type="term" value="P:mitochondrial RNA 3'-end processing"/>
    <property type="evidence" value="ECO:0007669"/>
    <property type="project" value="TreeGrafter"/>
</dbReference>
<keyword evidence="13" id="KW-1185">Reference proteome</keyword>
<dbReference type="GeneID" id="63793218"/>
<evidence type="ECO:0000256" key="6">
    <source>
        <dbReference type="ARBA" id="ARBA00022840"/>
    </source>
</evidence>
<evidence type="ECO:0000256" key="5">
    <source>
        <dbReference type="ARBA" id="ARBA00022806"/>
    </source>
</evidence>
<dbReference type="GO" id="GO:0003724">
    <property type="term" value="F:RNA helicase activity"/>
    <property type="evidence" value="ECO:0007669"/>
    <property type="project" value="UniProtKB-EC"/>
</dbReference>
<dbReference type="PANTHER" id="PTHR12131:SF1">
    <property type="entry name" value="ATP-DEPENDENT RNA HELICASE SUPV3L1, MITOCHONDRIAL-RELATED"/>
    <property type="match status" value="1"/>
</dbReference>
<keyword evidence="6" id="KW-0067">ATP-binding</keyword>
<dbReference type="RefSeq" id="XP_040732506.1">
    <property type="nucleotide sequence ID" value="XM_040876322.1"/>
</dbReference>
<reference evidence="12 13" key="1">
    <citation type="journal article" date="2017" name="Biotechnol. Biofuels">
        <title>Differential beta-glucosidase expression as a function of carbon source availability in Talaromyces amestolkiae: a genomic and proteomic approach.</title>
        <authorList>
            <person name="de Eugenio L.I."/>
            <person name="Mendez-Liter J.A."/>
            <person name="Nieto-Dominguez M."/>
            <person name="Alonso L."/>
            <person name="Gil-Munoz J."/>
            <person name="Barriuso J."/>
            <person name="Prieto A."/>
            <person name="Martinez M.J."/>
        </authorList>
    </citation>
    <scope>NUCLEOTIDE SEQUENCE [LARGE SCALE GENOMIC DNA]</scope>
    <source>
        <strain evidence="12 13">CIB</strain>
    </source>
</reference>
<dbReference type="CDD" id="cd17913">
    <property type="entry name" value="DEXQc_Suv3"/>
    <property type="match status" value="1"/>
</dbReference>
<evidence type="ECO:0000259" key="11">
    <source>
        <dbReference type="PROSITE" id="PS51194"/>
    </source>
</evidence>
<accession>A0A364KWR9</accession>
<dbReference type="PANTHER" id="PTHR12131">
    <property type="entry name" value="ATP-DEPENDENT RNA AND DNA HELICASE"/>
    <property type="match status" value="1"/>
</dbReference>
<dbReference type="InterPro" id="IPR050699">
    <property type="entry name" value="RNA-DNA_Helicase"/>
</dbReference>
<organism evidence="12 13">
    <name type="scientific">Talaromyces amestolkiae</name>
    <dbReference type="NCBI Taxonomy" id="1196081"/>
    <lineage>
        <taxon>Eukaryota</taxon>
        <taxon>Fungi</taxon>
        <taxon>Dikarya</taxon>
        <taxon>Ascomycota</taxon>
        <taxon>Pezizomycotina</taxon>
        <taxon>Eurotiomycetes</taxon>
        <taxon>Eurotiomycetidae</taxon>
        <taxon>Eurotiales</taxon>
        <taxon>Trichocomaceae</taxon>
        <taxon>Talaromyces</taxon>
        <taxon>Talaromyces sect. Talaromyces</taxon>
    </lineage>
</organism>
<keyword evidence="7" id="KW-0809">Transit peptide</keyword>
<dbReference type="GO" id="GO:0005524">
    <property type="term" value="F:ATP binding"/>
    <property type="evidence" value="ECO:0007669"/>
    <property type="project" value="UniProtKB-KW"/>
</dbReference>
<dbReference type="InterPro" id="IPR001650">
    <property type="entry name" value="Helicase_C-like"/>
</dbReference>
<dbReference type="Pfam" id="PF00271">
    <property type="entry name" value="Helicase_C"/>
    <property type="match status" value="1"/>
</dbReference>
<sequence>MSSGWLWFALATTSTRQFTSTPLLKGSATTKPKNPVIKRQSGSFTSRFGDVYRIPFNIKFDEALETALKDFKNSLSPSDPLHEKWNSFHRRITQAARVKLIGLPQTANFGTLVNIRTQLFDGFRRAGSKGIIEELELVYKDLRDHELYGNPHAAEQQKATDFRYPAEWYPFARSRQRTIHLHVGPTNSGKTYRALKRLEQAKSGFYAGPLRLLAQEVYSRFNAEGIPCNLVTGDEVRTSDTPPRIISNTVEMVSIYKDYDVGVIDEIQMIADQDRGWAWTRAFLGSRAKELHVCGEERAVPLIKELATLMGDNLEIHQYQRLNPLRAETQSLNGDLRNLRKGDAIVTFSRINIHALKSAIEKSTGKRAAIVYGGLPAEIRTQQANLFNDPDNDYDYLVASDAIGMGLNLKCKRVIFQTLVKNVAGGLARISIPEIKQIGGRAGRYRAANETGKRGDNEEENVGLVTSLEDVDLPFIQKALEFNPPPLKAAGLIPTDAMFYRVASYFPRDVSLRFLINRVCSISKVHPLFFMCRARSQLEVASFLDRCDRMSIDDQIVFMASPMNDRDQALKACARGYVRCVANNSSGRLLDIQELNLEILEQPVSGRKEYLNELESLHKALILYLWLSYRMGGIFTDRTLASHVKEMVEERMMRALTEFSANAKLRKDASRRRQILLNKQGLDEEQLLANTQFSREADLSVDGEADSFGVPMEEDAAAPADGDEKTATAYI</sequence>
<feature type="compositionally biased region" description="Basic and acidic residues" evidence="10">
    <location>
        <begin position="722"/>
        <end position="731"/>
    </location>
</feature>
<dbReference type="Gene3D" id="3.40.50.300">
    <property type="entry name" value="P-loop containing nucleotide triphosphate hydrolases"/>
    <property type="match status" value="2"/>
</dbReference>
<evidence type="ECO:0000256" key="2">
    <source>
        <dbReference type="ARBA" id="ARBA00012552"/>
    </source>
</evidence>
<feature type="region of interest" description="Disordered" evidence="10">
    <location>
        <begin position="704"/>
        <end position="731"/>
    </location>
</feature>
<dbReference type="InterPro" id="IPR055206">
    <property type="entry name" value="DEXQc_SUV3"/>
</dbReference>
<dbReference type="OrthoDB" id="6692397at2759"/>
<dbReference type="InterPro" id="IPR022192">
    <property type="entry name" value="SUV3_C"/>
</dbReference>
<dbReference type="CDD" id="cd18805">
    <property type="entry name" value="SF2_C_suv3"/>
    <property type="match status" value="1"/>
</dbReference>
<proteinExistence type="predicted"/>